<gene>
    <name evidence="9" type="ORF">AWB68_06745</name>
</gene>
<dbReference type="EMBL" id="FCON02000130">
    <property type="protein sequence ID" value="SAL83020.1"/>
    <property type="molecule type" value="Genomic_DNA"/>
</dbReference>
<proteinExistence type="inferred from homology"/>
<dbReference type="Pfam" id="PF09594">
    <property type="entry name" value="GT87"/>
    <property type="match status" value="1"/>
</dbReference>
<evidence type="ECO:0000256" key="3">
    <source>
        <dbReference type="ARBA" id="ARBA00022679"/>
    </source>
</evidence>
<feature type="transmembrane region" description="Helical" evidence="8">
    <location>
        <begin position="274"/>
        <end position="292"/>
    </location>
</feature>
<comment type="similarity">
    <text evidence="7">Belongs to the glycosyltransferase 87 family.</text>
</comment>
<sequence length="403" mass="43909">MVLALCALSVRLARLYGEIRATPANAFEDFNFYLYAFTTVLHRPGDASLLYDQPSLLAFLQAIGVTKGGTSIFYTYPPQFALLFSPFGHLPPLVAKLVWVSCSVLLFAIGLALLVKVAYRGKDSGVRLLLVAIALATYPLMIDILLGQSNQLLFFLVVGALFFLDRGNRYIAGIFLGTAIVLKVTPIVIGGLLLMRREWRTAVATAATSLVITILTAWKLGFYAIWHYVVADMPRLAASNLGLDSAPDNNSLRGAVNALARMAGKTVSESTLHAIWFVTAVVVCLLAIALVFRRHTDRRIDFALAVMTMLVASPVLEPVHLVAALIPLTILLGTAFERPGVRLSMFPPRVELVLISLVVLTMFAGPRHITYVVASLIVYALCLARYARPVAAWRNDLAPGRIG</sequence>
<dbReference type="GO" id="GO:0005886">
    <property type="term" value="C:plasma membrane"/>
    <property type="evidence" value="ECO:0007669"/>
    <property type="project" value="UniProtKB-SubCell"/>
</dbReference>
<evidence type="ECO:0000313" key="9">
    <source>
        <dbReference type="EMBL" id="SAL83020.1"/>
    </source>
</evidence>
<keyword evidence="3 9" id="KW-0808">Transferase</keyword>
<comment type="subcellular location">
    <subcellularLocation>
        <location evidence="1">Cell membrane</location>
        <topology evidence="1">Multi-pass membrane protein</topology>
    </subcellularLocation>
</comment>
<evidence type="ECO:0000256" key="6">
    <source>
        <dbReference type="ARBA" id="ARBA00023136"/>
    </source>
</evidence>
<evidence type="ECO:0000256" key="5">
    <source>
        <dbReference type="ARBA" id="ARBA00022989"/>
    </source>
</evidence>
<keyword evidence="9" id="KW-0328">Glycosyltransferase</keyword>
<accession>A0A158KR04</accession>
<evidence type="ECO:0000256" key="2">
    <source>
        <dbReference type="ARBA" id="ARBA00022475"/>
    </source>
</evidence>
<evidence type="ECO:0000256" key="7">
    <source>
        <dbReference type="ARBA" id="ARBA00024033"/>
    </source>
</evidence>
<dbReference type="EC" id="2.4.1.-" evidence="9"/>
<dbReference type="Proteomes" id="UP000054770">
    <property type="component" value="Unassembled WGS sequence"/>
</dbReference>
<dbReference type="InterPro" id="IPR018584">
    <property type="entry name" value="GT87"/>
</dbReference>
<keyword evidence="4 8" id="KW-0812">Transmembrane</keyword>
<protein>
    <submittedName>
        <fullName evidence="9">Polyprenol-phosphate-mannose-dependent alpha-(1-2)-phosphatidylinositol mannoside mannosyltransferase</fullName>
        <ecNumber evidence="9">2.4.1.-</ecNumber>
    </submittedName>
</protein>
<evidence type="ECO:0000256" key="1">
    <source>
        <dbReference type="ARBA" id="ARBA00004651"/>
    </source>
</evidence>
<dbReference type="RefSeq" id="WP_235028635.1">
    <property type="nucleotide sequence ID" value="NZ_FCON02000130.1"/>
</dbReference>
<keyword evidence="6 8" id="KW-0472">Membrane</keyword>
<evidence type="ECO:0000313" key="10">
    <source>
        <dbReference type="Proteomes" id="UP000054770"/>
    </source>
</evidence>
<feature type="transmembrane region" description="Helical" evidence="8">
    <location>
        <begin position="97"/>
        <end position="119"/>
    </location>
</feature>
<keyword evidence="5 8" id="KW-1133">Transmembrane helix</keyword>
<reference evidence="9" key="1">
    <citation type="submission" date="2016-01" db="EMBL/GenBank/DDBJ databases">
        <authorList>
            <person name="Peeters C."/>
        </authorList>
    </citation>
    <scope>NUCLEOTIDE SEQUENCE [LARGE SCALE GENOMIC DNA]</scope>
    <source>
        <strain evidence="9">LMG 22940</strain>
    </source>
</reference>
<evidence type="ECO:0000256" key="4">
    <source>
        <dbReference type="ARBA" id="ARBA00022692"/>
    </source>
</evidence>
<feature type="transmembrane region" description="Helical" evidence="8">
    <location>
        <begin position="202"/>
        <end position="226"/>
    </location>
</feature>
<feature type="transmembrane region" description="Helical" evidence="8">
    <location>
        <begin position="369"/>
        <end position="387"/>
    </location>
</feature>
<dbReference type="AlphaFoldDB" id="A0A158KR04"/>
<feature type="transmembrane region" description="Helical" evidence="8">
    <location>
        <begin position="131"/>
        <end position="164"/>
    </location>
</feature>
<keyword evidence="2" id="KW-1003">Cell membrane</keyword>
<name>A0A158KR04_9BURK</name>
<evidence type="ECO:0000256" key="8">
    <source>
        <dbReference type="SAM" id="Phobius"/>
    </source>
</evidence>
<organism evidence="9 10">
    <name type="scientific">Caballeronia choica</name>
    <dbReference type="NCBI Taxonomy" id="326476"/>
    <lineage>
        <taxon>Bacteria</taxon>
        <taxon>Pseudomonadati</taxon>
        <taxon>Pseudomonadota</taxon>
        <taxon>Betaproteobacteria</taxon>
        <taxon>Burkholderiales</taxon>
        <taxon>Burkholderiaceae</taxon>
        <taxon>Caballeronia</taxon>
    </lineage>
</organism>
<comment type="caution">
    <text evidence="9">The sequence shown here is derived from an EMBL/GenBank/DDBJ whole genome shotgun (WGS) entry which is preliminary data.</text>
</comment>
<dbReference type="GO" id="GO:0016758">
    <property type="term" value="F:hexosyltransferase activity"/>
    <property type="evidence" value="ECO:0007669"/>
    <property type="project" value="InterPro"/>
</dbReference>
<feature type="transmembrane region" description="Helical" evidence="8">
    <location>
        <begin position="170"/>
        <end position="195"/>
    </location>
</feature>
<feature type="transmembrane region" description="Helical" evidence="8">
    <location>
        <begin position="304"/>
        <end position="326"/>
    </location>
</feature>
<keyword evidence="10" id="KW-1185">Reference proteome</keyword>